<accession>A0A538T260</accession>
<feature type="non-terminal residue" evidence="2">
    <location>
        <position position="122"/>
    </location>
</feature>
<name>A0A538T260_UNCEI</name>
<feature type="transmembrane region" description="Helical" evidence="1">
    <location>
        <begin position="49"/>
        <end position="67"/>
    </location>
</feature>
<keyword evidence="1" id="KW-0472">Membrane</keyword>
<protein>
    <recommendedName>
        <fullName evidence="4">VWA domain-containing protein</fullName>
    </recommendedName>
</protein>
<dbReference type="Proteomes" id="UP000317716">
    <property type="component" value="Unassembled WGS sequence"/>
</dbReference>
<sequence>MTNLSFHLAPNAPWVMLLVLSLAAILLGRWAYRFAVPPVPALARRTLTALRALALVALLWLIAQPVLERARGGRPHLVVLLDRSRSMRLPVAPGGPPRATVAQRAVDEIARAWHGRASVEVM</sequence>
<dbReference type="EMBL" id="VBOS01000115">
    <property type="protein sequence ID" value="TMQ57614.1"/>
    <property type="molecule type" value="Genomic_DNA"/>
</dbReference>
<reference evidence="2 3" key="1">
    <citation type="journal article" date="2019" name="Nat. Microbiol.">
        <title>Mediterranean grassland soil C-N compound turnover is dependent on rainfall and depth, and is mediated by genomically divergent microorganisms.</title>
        <authorList>
            <person name="Diamond S."/>
            <person name="Andeer P.F."/>
            <person name="Li Z."/>
            <person name="Crits-Christoph A."/>
            <person name="Burstein D."/>
            <person name="Anantharaman K."/>
            <person name="Lane K.R."/>
            <person name="Thomas B.C."/>
            <person name="Pan C."/>
            <person name="Northen T.R."/>
            <person name="Banfield J.F."/>
        </authorList>
    </citation>
    <scope>NUCLEOTIDE SEQUENCE [LARGE SCALE GENOMIC DNA]</scope>
    <source>
        <strain evidence="2">WS_2</strain>
    </source>
</reference>
<evidence type="ECO:0000313" key="2">
    <source>
        <dbReference type="EMBL" id="TMQ57614.1"/>
    </source>
</evidence>
<keyword evidence="1" id="KW-0812">Transmembrane</keyword>
<evidence type="ECO:0008006" key="4">
    <source>
        <dbReference type="Google" id="ProtNLM"/>
    </source>
</evidence>
<gene>
    <name evidence="2" type="ORF">E6K72_03525</name>
</gene>
<dbReference type="AlphaFoldDB" id="A0A538T260"/>
<evidence type="ECO:0000313" key="3">
    <source>
        <dbReference type="Proteomes" id="UP000317716"/>
    </source>
</evidence>
<keyword evidence="1" id="KW-1133">Transmembrane helix</keyword>
<evidence type="ECO:0000256" key="1">
    <source>
        <dbReference type="SAM" id="Phobius"/>
    </source>
</evidence>
<organism evidence="2 3">
    <name type="scientific">Eiseniibacteriota bacterium</name>
    <dbReference type="NCBI Taxonomy" id="2212470"/>
    <lineage>
        <taxon>Bacteria</taxon>
        <taxon>Candidatus Eiseniibacteriota</taxon>
    </lineage>
</organism>
<comment type="caution">
    <text evidence="2">The sequence shown here is derived from an EMBL/GenBank/DDBJ whole genome shotgun (WGS) entry which is preliminary data.</text>
</comment>
<proteinExistence type="predicted"/>